<protein>
    <submittedName>
        <fullName evidence="1">Uncharacterized protein</fullName>
    </submittedName>
</protein>
<sequence>MNISGEHVLLMNICKKTTNGMFYCSDRTKTYCVFQCMFEQHDISYGTVYDDCKCNISQEYTESNLTLPSQCYSPSGTDCSWYQHCLERKYQCNGTENNFAVKFATKFCNLYSRSNQDFSQDGQKWMDAVRKCLQVSLVKTIRPYLHYSCKDVNRIAFDSHTQCYVYPDLHYPSISICNLGAADYFSVFWTIQSSKVMSIDSSRRTMKRMFETLKGCSKSFLKGMSFDGPIRLLKMKLKYSFPFGSRHQLVLDDNTILLNDFVDSIAAKLHWKENGVLWFLDLDINSTVTETYIDIYLTNRNVYDLNARNTTVPSNLNTTINEMKQITETRDIKGHIGGLSIMIISLQGCLDANCDTLLFDITSTASLKAFTFFFV</sequence>
<proteinExistence type="predicted"/>
<comment type="caution">
    <text evidence="1">The sequence shown here is derived from an EMBL/GenBank/DDBJ whole genome shotgun (WGS) entry which is preliminary data.</text>
</comment>
<organism evidence="1 2">
    <name type="scientific">Mytilus galloprovincialis</name>
    <name type="common">Mediterranean mussel</name>
    <dbReference type="NCBI Taxonomy" id="29158"/>
    <lineage>
        <taxon>Eukaryota</taxon>
        <taxon>Metazoa</taxon>
        <taxon>Spiralia</taxon>
        <taxon>Lophotrochozoa</taxon>
        <taxon>Mollusca</taxon>
        <taxon>Bivalvia</taxon>
        <taxon>Autobranchia</taxon>
        <taxon>Pteriomorphia</taxon>
        <taxon>Mytilida</taxon>
        <taxon>Mytiloidea</taxon>
        <taxon>Mytilidae</taxon>
        <taxon>Mytilinae</taxon>
        <taxon>Mytilus</taxon>
    </lineage>
</organism>
<dbReference type="AlphaFoldDB" id="A0A8B6BHN5"/>
<gene>
    <name evidence="1" type="ORF">MGAL_10B009712</name>
</gene>
<keyword evidence="2" id="KW-1185">Reference proteome</keyword>
<evidence type="ECO:0000313" key="2">
    <source>
        <dbReference type="Proteomes" id="UP000596742"/>
    </source>
</evidence>
<name>A0A8B6BHN5_MYTGA</name>
<reference evidence="1" key="1">
    <citation type="submission" date="2018-11" db="EMBL/GenBank/DDBJ databases">
        <authorList>
            <person name="Alioto T."/>
            <person name="Alioto T."/>
        </authorList>
    </citation>
    <scope>NUCLEOTIDE SEQUENCE</scope>
</reference>
<dbReference type="Proteomes" id="UP000596742">
    <property type="component" value="Unassembled WGS sequence"/>
</dbReference>
<dbReference type="OrthoDB" id="10035838at2759"/>
<dbReference type="EMBL" id="UYJE01000180">
    <property type="protein sequence ID" value="VDH90907.1"/>
    <property type="molecule type" value="Genomic_DNA"/>
</dbReference>
<evidence type="ECO:0000313" key="1">
    <source>
        <dbReference type="EMBL" id="VDH90907.1"/>
    </source>
</evidence>
<accession>A0A8B6BHN5</accession>